<reference evidence="2 3" key="1">
    <citation type="journal article" date="2019" name="Int. J. Syst. Evol. Microbiol.">
        <title>The Global Catalogue of Microorganisms (GCM) 10K type strain sequencing project: providing services to taxonomists for standard genome sequencing and annotation.</title>
        <authorList>
            <consortium name="The Broad Institute Genomics Platform"/>
            <consortium name="The Broad Institute Genome Sequencing Center for Infectious Disease"/>
            <person name="Wu L."/>
            <person name="Ma J."/>
        </authorList>
    </citation>
    <scope>NUCLEOTIDE SEQUENCE [LARGE SCALE GENOMIC DNA]</scope>
    <source>
        <strain evidence="2 3">JCM 10977</strain>
    </source>
</reference>
<name>A0ABN1PW38_9ACTN</name>
<gene>
    <name evidence="2" type="ORF">GCM10009554_20030</name>
</gene>
<feature type="region of interest" description="Disordered" evidence="1">
    <location>
        <begin position="21"/>
        <end position="52"/>
    </location>
</feature>
<dbReference type="EMBL" id="BAAAHK010000004">
    <property type="protein sequence ID" value="GAA0934212.1"/>
    <property type="molecule type" value="Genomic_DNA"/>
</dbReference>
<proteinExistence type="predicted"/>
<evidence type="ECO:0000313" key="3">
    <source>
        <dbReference type="Proteomes" id="UP001500542"/>
    </source>
</evidence>
<protein>
    <submittedName>
        <fullName evidence="2">Uncharacterized protein</fullName>
    </submittedName>
</protein>
<dbReference type="Proteomes" id="UP001500542">
    <property type="component" value="Unassembled WGS sequence"/>
</dbReference>
<organism evidence="2 3">
    <name type="scientific">Kribbella koreensis</name>
    <dbReference type="NCBI Taxonomy" id="57909"/>
    <lineage>
        <taxon>Bacteria</taxon>
        <taxon>Bacillati</taxon>
        <taxon>Actinomycetota</taxon>
        <taxon>Actinomycetes</taxon>
        <taxon>Propionibacteriales</taxon>
        <taxon>Kribbellaceae</taxon>
        <taxon>Kribbella</taxon>
    </lineage>
</organism>
<keyword evidence="3" id="KW-1185">Reference proteome</keyword>
<accession>A0ABN1PW38</accession>
<comment type="caution">
    <text evidence="2">The sequence shown here is derived from an EMBL/GenBank/DDBJ whole genome shotgun (WGS) entry which is preliminary data.</text>
</comment>
<evidence type="ECO:0000256" key="1">
    <source>
        <dbReference type="SAM" id="MobiDB-lite"/>
    </source>
</evidence>
<sequence length="52" mass="5897">MTRRNRPNEVDPAEQLRTWLAIYGDNPTAQPSERASGGDGDDEEDARQPQER</sequence>
<evidence type="ECO:0000313" key="2">
    <source>
        <dbReference type="EMBL" id="GAA0934212.1"/>
    </source>
</evidence>